<dbReference type="Proteomes" id="UP001430953">
    <property type="component" value="Unassembled WGS sequence"/>
</dbReference>
<dbReference type="AlphaFoldDB" id="A0AAW2FD70"/>
<evidence type="ECO:0000313" key="1">
    <source>
        <dbReference type="EMBL" id="KAL0111897.1"/>
    </source>
</evidence>
<accession>A0AAW2FD70</accession>
<reference evidence="1 2" key="1">
    <citation type="submission" date="2023-03" db="EMBL/GenBank/DDBJ databases">
        <title>High recombination rates correlate with genetic variation in Cardiocondyla obscurior ants.</title>
        <authorList>
            <person name="Errbii M."/>
        </authorList>
    </citation>
    <scope>NUCLEOTIDE SEQUENCE [LARGE SCALE GENOMIC DNA]</scope>
    <source>
        <strain evidence="1">Alpha-2009</strain>
        <tissue evidence="1">Whole body</tissue>
    </source>
</reference>
<proteinExistence type="predicted"/>
<protein>
    <submittedName>
        <fullName evidence="1">Uncharacterized protein</fullName>
    </submittedName>
</protein>
<keyword evidence="2" id="KW-1185">Reference proteome</keyword>
<sequence>MRRLCVQAFREISCRGGGFGPIAHGRCQFECLKRDTTAENDRHALLMSICHAVLRRISI</sequence>
<name>A0AAW2FD70_9HYME</name>
<gene>
    <name evidence="1" type="ORF">PUN28_013243</name>
</gene>
<comment type="caution">
    <text evidence="1">The sequence shown here is derived from an EMBL/GenBank/DDBJ whole genome shotgun (WGS) entry which is preliminary data.</text>
</comment>
<organism evidence="1 2">
    <name type="scientific">Cardiocondyla obscurior</name>
    <dbReference type="NCBI Taxonomy" id="286306"/>
    <lineage>
        <taxon>Eukaryota</taxon>
        <taxon>Metazoa</taxon>
        <taxon>Ecdysozoa</taxon>
        <taxon>Arthropoda</taxon>
        <taxon>Hexapoda</taxon>
        <taxon>Insecta</taxon>
        <taxon>Pterygota</taxon>
        <taxon>Neoptera</taxon>
        <taxon>Endopterygota</taxon>
        <taxon>Hymenoptera</taxon>
        <taxon>Apocrita</taxon>
        <taxon>Aculeata</taxon>
        <taxon>Formicoidea</taxon>
        <taxon>Formicidae</taxon>
        <taxon>Myrmicinae</taxon>
        <taxon>Cardiocondyla</taxon>
    </lineage>
</organism>
<evidence type="ECO:0000313" key="2">
    <source>
        <dbReference type="Proteomes" id="UP001430953"/>
    </source>
</evidence>
<dbReference type="EMBL" id="JADYXP020000013">
    <property type="protein sequence ID" value="KAL0111897.1"/>
    <property type="molecule type" value="Genomic_DNA"/>
</dbReference>